<dbReference type="RefSeq" id="WP_044216064.1">
    <property type="nucleotide sequence ID" value="NZ_JBKAGJ010000005.1"/>
</dbReference>
<feature type="domain" description="Methyltransferase" evidence="1">
    <location>
        <begin position="43"/>
        <end position="138"/>
    </location>
</feature>
<gene>
    <name evidence="2" type="ORF">IX84_01890</name>
</gene>
<dbReference type="Pfam" id="PF13649">
    <property type="entry name" value="Methyltransf_25"/>
    <property type="match status" value="1"/>
</dbReference>
<dbReference type="InterPro" id="IPR029063">
    <property type="entry name" value="SAM-dependent_MTases_sf"/>
</dbReference>
<dbReference type="GO" id="GO:0008168">
    <property type="term" value="F:methyltransferase activity"/>
    <property type="evidence" value="ECO:0007669"/>
    <property type="project" value="UniProtKB-KW"/>
</dbReference>
<dbReference type="AlphaFoldDB" id="A0A098SAJ2"/>
<protein>
    <submittedName>
        <fullName evidence="2">Methyltransferase type 11</fullName>
    </submittedName>
</protein>
<dbReference type="PANTHER" id="PTHR43591">
    <property type="entry name" value="METHYLTRANSFERASE"/>
    <property type="match status" value="1"/>
</dbReference>
<keyword evidence="2" id="KW-0489">Methyltransferase</keyword>
<dbReference type="EMBL" id="JPOS01000004">
    <property type="protein sequence ID" value="KGE89549.1"/>
    <property type="molecule type" value="Genomic_DNA"/>
</dbReference>
<accession>A0A098SAJ2</accession>
<reference evidence="2 3" key="1">
    <citation type="journal article" date="2014" name="Int. J. Syst. Evol. Microbiol.">
        <title>Phaeodactylibacter xiamenensis gen. nov., sp. nov., a member of the family Saprospiraceae isolated from the marine alga Phaeodactylum tricornutum.</title>
        <authorList>
            <person name="Chen Z.Jr."/>
            <person name="Lei X."/>
            <person name="Lai Q."/>
            <person name="Li Y."/>
            <person name="Zhang B."/>
            <person name="Zhang J."/>
            <person name="Zhang H."/>
            <person name="Yang L."/>
            <person name="Zheng W."/>
            <person name="Tian Y."/>
            <person name="Yu Z."/>
            <person name="Xu H.Jr."/>
            <person name="Zheng T."/>
        </authorList>
    </citation>
    <scope>NUCLEOTIDE SEQUENCE [LARGE SCALE GENOMIC DNA]</scope>
    <source>
        <strain evidence="2 3">KD52</strain>
    </source>
</reference>
<dbReference type="Gene3D" id="3.40.50.150">
    <property type="entry name" value="Vaccinia Virus protein VP39"/>
    <property type="match status" value="1"/>
</dbReference>
<dbReference type="Proteomes" id="UP000029736">
    <property type="component" value="Unassembled WGS sequence"/>
</dbReference>
<dbReference type="GO" id="GO:0032259">
    <property type="term" value="P:methylation"/>
    <property type="evidence" value="ECO:0007669"/>
    <property type="project" value="UniProtKB-KW"/>
</dbReference>
<proteinExistence type="predicted"/>
<organism evidence="2 3">
    <name type="scientific">Phaeodactylibacter xiamenensis</name>
    <dbReference type="NCBI Taxonomy" id="1524460"/>
    <lineage>
        <taxon>Bacteria</taxon>
        <taxon>Pseudomonadati</taxon>
        <taxon>Bacteroidota</taxon>
        <taxon>Saprospiria</taxon>
        <taxon>Saprospirales</taxon>
        <taxon>Haliscomenobacteraceae</taxon>
        <taxon>Phaeodactylibacter</taxon>
    </lineage>
</organism>
<dbReference type="InterPro" id="IPR041698">
    <property type="entry name" value="Methyltransf_25"/>
</dbReference>
<dbReference type="SUPFAM" id="SSF53335">
    <property type="entry name" value="S-adenosyl-L-methionine-dependent methyltransferases"/>
    <property type="match status" value="1"/>
</dbReference>
<sequence length="251" mass="28220">MEESDFELLGEYYSMLERQGPGSPETTLKALSFVEVQRPIVRIADIGCGTGAHTLLLAEYLPGSQVTALDLFPVFIEQLNANAAQAGLQDRVKGITGNMEALPFEPDSLDLIWSEGAIYNIGFERGIREWRAFLKTGGYLAVSEISWLTQERPSELQDYWAAAYPEINTASAKMAQMEAAGYTPRAAFVIPENCWTDHYYSPQVAVREAFLEKHPGNPAVKAFIENDRAEADLYERFKQYYSYVFYIGQKV</sequence>
<name>A0A098SAJ2_9BACT</name>
<dbReference type="OrthoDB" id="9789123at2"/>
<comment type="caution">
    <text evidence="2">The sequence shown here is derived from an EMBL/GenBank/DDBJ whole genome shotgun (WGS) entry which is preliminary data.</text>
</comment>
<dbReference type="STRING" id="1524460.IX84_01890"/>
<keyword evidence="3" id="KW-1185">Reference proteome</keyword>
<keyword evidence="2" id="KW-0808">Transferase</keyword>
<evidence type="ECO:0000259" key="1">
    <source>
        <dbReference type="Pfam" id="PF13649"/>
    </source>
</evidence>
<evidence type="ECO:0000313" key="2">
    <source>
        <dbReference type="EMBL" id="KGE89549.1"/>
    </source>
</evidence>
<dbReference type="CDD" id="cd02440">
    <property type="entry name" value="AdoMet_MTases"/>
    <property type="match status" value="1"/>
</dbReference>
<evidence type="ECO:0000313" key="3">
    <source>
        <dbReference type="Proteomes" id="UP000029736"/>
    </source>
</evidence>
<dbReference type="PANTHER" id="PTHR43591:SF24">
    <property type="entry name" value="2-METHOXY-6-POLYPRENYL-1,4-BENZOQUINOL METHYLASE, MITOCHONDRIAL"/>
    <property type="match status" value="1"/>
</dbReference>